<dbReference type="Pfam" id="PF12652">
    <property type="entry name" value="CotJB"/>
    <property type="match status" value="1"/>
</dbReference>
<keyword evidence="2" id="KW-0167">Capsid protein</keyword>
<evidence type="ECO:0000259" key="1">
    <source>
        <dbReference type="Pfam" id="PF12652"/>
    </source>
</evidence>
<name>A0A7M2RJ50_9FIRM</name>
<dbReference type="EMBL" id="CP063304">
    <property type="protein sequence ID" value="QOV19382.1"/>
    <property type="molecule type" value="Genomic_DNA"/>
</dbReference>
<evidence type="ECO:0000313" key="2">
    <source>
        <dbReference type="EMBL" id="QOV19382.1"/>
    </source>
</evidence>
<reference evidence="2 3" key="1">
    <citation type="submission" date="2020-10" db="EMBL/GenBank/DDBJ databases">
        <title>Blautia liquoris sp.nov., isolated from the mud in a fermentation cellar used for the production of Chinese strong-flavoured liquor.</title>
        <authorList>
            <person name="Lu L."/>
        </authorList>
    </citation>
    <scope>NUCLEOTIDE SEQUENCE [LARGE SCALE GENOMIC DNA]</scope>
    <source>
        <strain evidence="2 3">LZLJ-3</strain>
    </source>
</reference>
<dbReference type="KEGG" id="bliq:INP51_15850"/>
<accession>A0A7M2RJ50</accession>
<keyword evidence="2" id="KW-0946">Virion</keyword>
<evidence type="ECO:0000313" key="3">
    <source>
        <dbReference type="Proteomes" id="UP000593601"/>
    </source>
</evidence>
<dbReference type="InterPro" id="IPR020256">
    <property type="entry name" value="Spore_coat_CotJA"/>
</dbReference>
<sequence>MDMIMEPNESFTNESLAIASVPCQKWGQLFDENTALTNGTVFPDLNKPFFVTCPATDSPLTQGKRSAAVDPQQMEREQLMDKINKVSFFVNDLTLYLDTHCEDRDALHVLTDKVRERAELMHEFAEKFYPLTCDCIAKCSRAGQENLWALGPAPWEGACV</sequence>
<gene>
    <name evidence="2" type="ORF">INP51_15850</name>
</gene>
<dbReference type="Pfam" id="PF11007">
    <property type="entry name" value="CotJA"/>
    <property type="match status" value="1"/>
</dbReference>
<protein>
    <submittedName>
        <fullName evidence="2">Spore coat protein CotJB</fullName>
    </submittedName>
</protein>
<keyword evidence="3" id="KW-1185">Reference proteome</keyword>
<proteinExistence type="predicted"/>
<feature type="domain" description="Protein CotJB" evidence="1">
    <location>
        <begin position="77"/>
        <end position="156"/>
    </location>
</feature>
<dbReference type="AlphaFoldDB" id="A0A7M2RJ50"/>
<dbReference type="InterPro" id="IPR024207">
    <property type="entry name" value="CotJB_dom"/>
</dbReference>
<organism evidence="2 3">
    <name type="scientific">Blautia liquoris</name>
    <dbReference type="NCBI Taxonomy" id="2779518"/>
    <lineage>
        <taxon>Bacteria</taxon>
        <taxon>Bacillati</taxon>
        <taxon>Bacillota</taxon>
        <taxon>Clostridia</taxon>
        <taxon>Lachnospirales</taxon>
        <taxon>Lachnospiraceae</taxon>
        <taxon>Blautia</taxon>
    </lineage>
</organism>
<dbReference type="Proteomes" id="UP000593601">
    <property type="component" value="Chromosome"/>
</dbReference>